<dbReference type="EMBL" id="MU842809">
    <property type="protein sequence ID" value="KAK2035329.1"/>
    <property type="molecule type" value="Genomic_DNA"/>
</dbReference>
<comment type="caution">
    <text evidence="2">The sequence shown here is derived from an EMBL/GenBank/DDBJ whole genome shotgun (WGS) entry which is preliminary data.</text>
</comment>
<evidence type="ECO:0000256" key="1">
    <source>
        <dbReference type="SAM" id="MobiDB-lite"/>
    </source>
</evidence>
<accession>A0AAD9HWG4</accession>
<proteinExistence type="predicted"/>
<dbReference type="Proteomes" id="UP001232148">
    <property type="component" value="Unassembled WGS sequence"/>
</dbReference>
<evidence type="ECO:0000313" key="2">
    <source>
        <dbReference type="EMBL" id="KAK2035329.1"/>
    </source>
</evidence>
<protein>
    <submittedName>
        <fullName evidence="2">Uncharacterized protein</fullName>
    </submittedName>
</protein>
<reference evidence="2" key="1">
    <citation type="submission" date="2021-06" db="EMBL/GenBank/DDBJ databases">
        <title>Comparative genomics, transcriptomics and evolutionary studies reveal genomic signatures of adaptation to plant cell wall in hemibiotrophic fungi.</title>
        <authorList>
            <consortium name="DOE Joint Genome Institute"/>
            <person name="Baroncelli R."/>
            <person name="Diaz J.F."/>
            <person name="Benocci T."/>
            <person name="Peng M."/>
            <person name="Battaglia E."/>
            <person name="Haridas S."/>
            <person name="Andreopoulos W."/>
            <person name="Labutti K."/>
            <person name="Pangilinan J."/>
            <person name="Floch G.L."/>
            <person name="Makela M.R."/>
            <person name="Henrissat B."/>
            <person name="Grigoriev I.V."/>
            <person name="Crouch J.A."/>
            <person name="De Vries R.P."/>
            <person name="Sukno S.A."/>
            <person name="Thon M.R."/>
        </authorList>
    </citation>
    <scope>NUCLEOTIDE SEQUENCE</scope>
    <source>
        <strain evidence="2">MAFF235873</strain>
    </source>
</reference>
<evidence type="ECO:0000313" key="3">
    <source>
        <dbReference type="Proteomes" id="UP001232148"/>
    </source>
</evidence>
<name>A0AAD9HWG4_9PEZI</name>
<sequence length="91" mass="10296">MIGKVPWRLFSQNMQKNRRQVVVKHAGRVFIDAVAVDSRVWSRVAHPVRLREQTDRRADEQTMRNEAAKDAEPIGDGRGGCEIGKKGPSSR</sequence>
<feature type="compositionally biased region" description="Basic and acidic residues" evidence="1">
    <location>
        <begin position="52"/>
        <end position="72"/>
    </location>
</feature>
<keyword evidence="3" id="KW-1185">Reference proteome</keyword>
<organism evidence="2 3">
    <name type="scientific">Colletotrichum zoysiae</name>
    <dbReference type="NCBI Taxonomy" id="1216348"/>
    <lineage>
        <taxon>Eukaryota</taxon>
        <taxon>Fungi</taxon>
        <taxon>Dikarya</taxon>
        <taxon>Ascomycota</taxon>
        <taxon>Pezizomycotina</taxon>
        <taxon>Sordariomycetes</taxon>
        <taxon>Hypocreomycetidae</taxon>
        <taxon>Glomerellales</taxon>
        <taxon>Glomerellaceae</taxon>
        <taxon>Colletotrichum</taxon>
        <taxon>Colletotrichum graminicola species complex</taxon>
    </lineage>
</organism>
<dbReference type="AlphaFoldDB" id="A0AAD9HWG4"/>
<gene>
    <name evidence="2" type="ORF">LX32DRAFT_152487</name>
</gene>
<feature type="region of interest" description="Disordered" evidence="1">
    <location>
        <begin position="52"/>
        <end position="91"/>
    </location>
</feature>